<dbReference type="Proteomes" id="UP001243009">
    <property type="component" value="Unassembled WGS sequence"/>
</dbReference>
<keyword evidence="3 6" id="KW-0812">Transmembrane</keyword>
<evidence type="ECO:0000313" key="8">
    <source>
        <dbReference type="Proteomes" id="UP001243009"/>
    </source>
</evidence>
<dbReference type="NCBIfam" id="TIGR00765">
    <property type="entry name" value="yihY_not_rbn"/>
    <property type="match status" value="1"/>
</dbReference>
<sequence length="357" mass="37084">MSRIWTLLKDTGEGFIADDALTRAAGIAYFTLFSIGPLLFIATGIASFVFSRDQVDDAIAAQMASMLGDQAASEVGRLAEGAMGGARGGWAVAIGLGTLLLTAGGAFGALQNALNAIWKTEVPEAGSITETVSRLVKAKAAALGLVATTGFILIASLAVSAAIASFGSWLEAVLPGGVLLAYVLSIAVTIGILTLLFAAIYKVLPDRKLAWRDVFIGAFTTAVLFTAGKTLIALYIGSSNVAAGFGAASTIIIVLVWLYYSALIFLAGAEFTRAWANLSGSKQAAPVPAKPANAVLAPDTERRGLQPQSAPAPERAPNAILQLLVALLPIIVNGIVQGLIEHRSRTARNRRLLPRRG</sequence>
<accession>A0ABT9EBJ2</accession>
<proteinExistence type="predicted"/>
<evidence type="ECO:0000256" key="1">
    <source>
        <dbReference type="ARBA" id="ARBA00004651"/>
    </source>
</evidence>
<feature type="transmembrane region" description="Helical" evidence="6">
    <location>
        <begin position="213"/>
        <end position="236"/>
    </location>
</feature>
<feature type="transmembrane region" description="Helical" evidence="6">
    <location>
        <begin position="242"/>
        <end position="266"/>
    </location>
</feature>
<name>A0ABT9EBJ2_9PROT</name>
<keyword evidence="4 6" id="KW-1133">Transmembrane helix</keyword>
<protein>
    <submittedName>
        <fullName evidence="7">YihY/virulence factor BrkB family protein</fullName>
    </submittedName>
</protein>
<dbReference type="EMBL" id="JAUTWS010000093">
    <property type="protein sequence ID" value="MDO9713474.1"/>
    <property type="molecule type" value="Genomic_DNA"/>
</dbReference>
<feature type="transmembrane region" description="Helical" evidence="6">
    <location>
        <begin position="90"/>
        <end position="110"/>
    </location>
</feature>
<comment type="caution">
    <text evidence="7">The sequence shown here is derived from an EMBL/GenBank/DDBJ whole genome shotgun (WGS) entry which is preliminary data.</text>
</comment>
<feature type="transmembrane region" description="Helical" evidence="6">
    <location>
        <begin position="27"/>
        <end position="50"/>
    </location>
</feature>
<dbReference type="RefSeq" id="WP_305108330.1">
    <property type="nucleotide sequence ID" value="NZ_JAUTWS010000093.1"/>
</dbReference>
<evidence type="ECO:0000256" key="3">
    <source>
        <dbReference type="ARBA" id="ARBA00022692"/>
    </source>
</evidence>
<keyword evidence="5 6" id="KW-0472">Membrane</keyword>
<evidence type="ECO:0000256" key="4">
    <source>
        <dbReference type="ARBA" id="ARBA00022989"/>
    </source>
</evidence>
<evidence type="ECO:0000256" key="6">
    <source>
        <dbReference type="SAM" id="Phobius"/>
    </source>
</evidence>
<dbReference type="PANTHER" id="PTHR30213">
    <property type="entry name" value="INNER MEMBRANE PROTEIN YHJD"/>
    <property type="match status" value="1"/>
</dbReference>
<reference evidence="7 8" key="1">
    <citation type="submission" date="2023-08" db="EMBL/GenBank/DDBJ databases">
        <title>The draft genome sequence of Paracraurococcus sp. LOR1-02.</title>
        <authorList>
            <person name="Kingkaew E."/>
            <person name="Tanasupawat S."/>
        </authorList>
    </citation>
    <scope>NUCLEOTIDE SEQUENCE [LARGE SCALE GENOMIC DNA]</scope>
    <source>
        <strain evidence="7 8">LOR1-02</strain>
    </source>
</reference>
<comment type="subcellular location">
    <subcellularLocation>
        <location evidence="1">Cell membrane</location>
        <topology evidence="1">Multi-pass membrane protein</topology>
    </subcellularLocation>
</comment>
<keyword evidence="8" id="KW-1185">Reference proteome</keyword>
<feature type="transmembrane region" description="Helical" evidence="6">
    <location>
        <begin position="142"/>
        <end position="167"/>
    </location>
</feature>
<dbReference type="InterPro" id="IPR017039">
    <property type="entry name" value="Virul_fac_BrkB"/>
</dbReference>
<evidence type="ECO:0000313" key="7">
    <source>
        <dbReference type="EMBL" id="MDO9713474.1"/>
    </source>
</evidence>
<organism evidence="7 8">
    <name type="scientific">Paracraurococcus lichenis</name>
    <dbReference type="NCBI Taxonomy" id="3064888"/>
    <lineage>
        <taxon>Bacteria</taxon>
        <taxon>Pseudomonadati</taxon>
        <taxon>Pseudomonadota</taxon>
        <taxon>Alphaproteobacteria</taxon>
        <taxon>Acetobacterales</taxon>
        <taxon>Roseomonadaceae</taxon>
        <taxon>Paracraurococcus</taxon>
    </lineage>
</organism>
<feature type="transmembrane region" description="Helical" evidence="6">
    <location>
        <begin position="179"/>
        <end position="201"/>
    </location>
</feature>
<dbReference type="Pfam" id="PF03631">
    <property type="entry name" value="Virul_fac_BrkB"/>
    <property type="match status" value="1"/>
</dbReference>
<dbReference type="PANTHER" id="PTHR30213:SF1">
    <property type="entry name" value="INNER MEMBRANE PROTEIN YHJD"/>
    <property type="match status" value="1"/>
</dbReference>
<gene>
    <name evidence="7" type="ORF">Q7A36_34430</name>
</gene>
<keyword evidence="2" id="KW-1003">Cell membrane</keyword>
<evidence type="ECO:0000256" key="5">
    <source>
        <dbReference type="ARBA" id="ARBA00023136"/>
    </source>
</evidence>
<evidence type="ECO:0000256" key="2">
    <source>
        <dbReference type="ARBA" id="ARBA00022475"/>
    </source>
</evidence>
<dbReference type="PIRSF" id="PIRSF035875">
    <property type="entry name" value="RNase_BN"/>
    <property type="match status" value="1"/>
</dbReference>